<protein>
    <submittedName>
        <fullName evidence="4">Transcription initiation factor TFIIIB</fullName>
    </submittedName>
</protein>
<dbReference type="RefSeq" id="WP_010318303.1">
    <property type="nucleotide sequence ID" value="NZ_AJYT02000054.1"/>
</dbReference>
<dbReference type="Proteomes" id="UP000726136">
    <property type="component" value="Unassembled WGS sequence"/>
</dbReference>
<dbReference type="EMBL" id="RDPI01000014">
    <property type="protein sequence ID" value="MBF4374048.1"/>
    <property type="molecule type" value="Genomic_DNA"/>
</dbReference>
<dbReference type="EMBL" id="RDOM01000045">
    <property type="protein sequence ID" value="MBF4273346.1"/>
    <property type="molecule type" value="Genomic_DNA"/>
</dbReference>
<evidence type="ECO:0000313" key="7">
    <source>
        <dbReference type="Proteomes" id="UP000726136"/>
    </source>
</evidence>
<name>A0A1V9JUD5_VIBAN</name>
<reference evidence="6 7" key="2">
    <citation type="journal article" date="2021" name="PeerJ">
        <title>Analysis of 44 Vibrio anguillarum genomes reveals high genetic diversity.</title>
        <authorList>
            <person name="Hansen M.J."/>
            <person name="Dalsgaard I."/>
        </authorList>
    </citation>
    <scope>NUCLEOTIDE SEQUENCE</scope>
    <source>
        <strain evidence="3 7">040915-1/1B</strain>
        <strain evidence="2 6">17-16730-2A</strain>
        <strain evidence="4">850617-1/1</strain>
    </source>
</reference>
<sequence length="70" mass="8036">MKNINKTLEKIDCCPLCQHDEYFISTNNEKFICAQCGFKTDHLQSVQQMIGVHTALISHKHIHCLANNVH</sequence>
<reference evidence="1 5" key="1">
    <citation type="submission" date="2018-12" db="EMBL/GenBank/DDBJ databases">
        <title>Characterization and Draft Genome of Vibrio anguillarum J360 Marine Pathogen Isolated from an Outbreak in Lumpfish (Cyclopterus lumpus).</title>
        <authorList>
            <person name="Vasquez J.I."/>
            <person name="Cao T."/>
            <person name="Chakraborty S."/>
            <person name="Gnanagobal H."/>
            <person name="Wescot J."/>
            <person name="Boyce D."/>
            <person name="Santander J."/>
        </authorList>
    </citation>
    <scope>NUCLEOTIDE SEQUENCE [LARGE SCALE GENOMIC DNA]</scope>
    <source>
        <strain evidence="1 5">J360</strain>
    </source>
</reference>
<dbReference type="EMBL" id="CP034673">
    <property type="protein sequence ID" value="AZS27260.1"/>
    <property type="molecule type" value="Genomic_DNA"/>
</dbReference>
<organism evidence="4 8">
    <name type="scientific">Vibrio anguillarum</name>
    <name type="common">Listonella anguillarum</name>
    <dbReference type="NCBI Taxonomy" id="55601"/>
    <lineage>
        <taxon>Bacteria</taxon>
        <taxon>Pseudomonadati</taxon>
        <taxon>Pseudomonadota</taxon>
        <taxon>Gammaproteobacteria</taxon>
        <taxon>Vibrionales</taxon>
        <taxon>Vibrionaceae</taxon>
        <taxon>Vibrio</taxon>
    </lineage>
</organism>
<dbReference type="EMBL" id="SCLC01000006">
    <property type="protein sequence ID" value="MBF4434894.1"/>
    <property type="molecule type" value="Genomic_DNA"/>
</dbReference>
<proteinExistence type="predicted"/>
<evidence type="ECO:0000313" key="2">
    <source>
        <dbReference type="EMBL" id="MBF4273346.1"/>
    </source>
</evidence>
<dbReference type="KEGG" id="vau:VANGNB10_cII0749"/>
<keyword evidence="7" id="KW-1185">Reference proteome</keyword>
<evidence type="ECO:0000313" key="1">
    <source>
        <dbReference type="EMBL" id="AZS27260.1"/>
    </source>
</evidence>
<dbReference type="Proteomes" id="UP000722957">
    <property type="component" value="Unassembled WGS sequence"/>
</dbReference>
<evidence type="ECO:0000313" key="5">
    <source>
        <dbReference type="Proteomes" id="UP000256923"/>
    </source>
</evidence>
<dbReference type="OrthoDB" id="5906210at2"/>
<dbReference type="Proteomes" id="UP000256923">
    <property type="component" value="Chromosome 2"/>
</dbReference>
<accession>A0A1V9JUD5</accession>
<evidence type="ECO:0000313" key="4">
    <source>
        <dbReference type="EMBL" id="MBF4434894.1"/>
    </source>
</evidence>
<evidence type="ECO:0000313" key="8">
    <source>
        <dbReference type="Proteomes" id="UP000786185"/>
    </source>
</evidence>
<evidence type="ECO:0000313" key="3">
    <source>
        <dbReference type="EMBL" id="MBF4374048.1"/>
    </source>
</evidence>
<evidence type="ECO:0000313" key="6">
    <source>
        <dbReference type="Proteomes" id="UP000722957"/>
    </source>
</evidence>
<dbReference type="AlphaFoldDB" id="A0A1V9JUD5"/>
<dbReference type="Proteomes" id="UP000786185">
    <property type="component" value="Unassembled WGS sequence"/>
</dbReference>
<dbReference type="SUPFAM" id="SSF57783">
    <property type="entry name" value="Zinc beta-ribbon"/>
    <property type="match status" value="1"/>
</dbReference>
<gene>
    <name evidence="1" type="ORF">DYL72_20500</name>
    <name evidence="2" type="ORF">EAY07_15200</name>
    <name evidence="3" type="ORF">EAY46_13315</name>
    <name evidence="4" type="ORF">ERJ77_10250</name>
</gene>